<dbReference type="CDD" id="cd20405">
    <property type="entry name" value="Tudor_Agenet_AtDUF_rpt1_3"/>
    <property type="match status" value="1"/>
</dbReference>
<dbReference type="PANTHER" id="PTHR31917:SF148">
    <property type="entry name" value="DUF724 DOMAIN-CONTAINING PROTEIN 2"/>
    <property type="match status" value="1"/>
</dbReference>
<proteinExistence type="predicted"/>
<dbReference type="EMBL" id="CM007656">
    <property type="protein sequence ID" value="ONI04298.1"/>
    <property type="molecule type" value="Genomic_DNA"/>
</dbReference>
<dbReference type="SMART" id="SM00743">
    <property type="entry name" value="Agenet"/>
    <property type="match status" value="2"/>
</dbReference>
<evidence type="ECO:0000259" key="1">
    <source>
        <dbReference type="SMART" id="SM00743"/>
    </source>
</evidence>
<dbReference type="STRING" id="3760.A0A251NYA3"/>
<gene>
    <name evidence="2" type="ORF">PRUPE_6G314400</name>
</gene>
<dbReference type="Gramene" id="ONI04298">
    <property type="protein sequence ID" value="ONI04298"/>
    <property type="gene ID" value="PRUPE_6G314400"/>
</dbReference>
<name>A0A251NYA3_PRUPE</name>
<sequence length="143" mass="16496">MGFPRAKAFTQGKRVEVCSREDGFQGSYYGATILQNMGDNKYKVKYNRLVCEDDHSIPLEEVVEGDEIRPLPPLPPPKKTKAGFADGDRVDAFDNDGWWSGIITGKVGCYFGVYFETGHHIGYPERMLRHHMDWRNGEWFFYH</sequence>
<reference evidence="2 3" key="1">
    <citation type="journal article" date="2013" name="Nat. Genet.">
        <title>The high-quality draft genome of peach (Prunus persica) identifies unique patterns of genetic diversity, domestication and genome evolution.</title>
        <authorList>
            <consortium name="International Peach Genome Initiative"/>
            <person name="Verde I."/>
            <person name="Abbott A.G."/>
            <person name="Scalabrin S."/>
            <person name="Jung S."/>
            <person name="Shu S."/>
            <person name="Marroni F."/>
            <person name="Zhebentyayeva T."/>
            <person name="Dettori M.T."/>
            <person name="Grimwood J."/>
            <person name="Cattonaro F."/>
            <person name="Zuccolo A."/>
            <person name="Rossini L."/>
            <person name="Jenkins J."/>
            <person name="Vendramin E."/>
            <person name="Meisel L.A."/>
            <person name="Decroocq V."/>
            <person name="Sosinski B."/>
            <person name="Prochnik S."/>
            <person name="Mitros T."/>
            <person name="Policriti A."/>
            <person name="Cipriani G."/>
            <person name="Dondini L."/>
            <person name="Ficklin S."/>
            <person name="Goodstein D.M."/>
            <person name="Xuan P."/>
            <person name="Del Fabbro C."/>
            <person name="Aramini V."/>
            <person name="Copetti D."/>
            <person name="Gonzalez S."/>
            <person name="Horner D.S."/>
            <person name="Falchi R."/>
            <person name="Lucas S."/>
            <person name="Mica E."/>
            <person name="Maldonado J."/>
            <person name="Lazzari B."/>
            <person name="Bielenberg D."/>
            <person name="Pirona R."/>
            <person name="Miculan M."/>
            <person name="Barakat A."/>
            <person name="Testolin R."/>
            <person name="Stella A."/>
            <person name="Tartarini S."/>
            <person name="Tonutti P."/>
            <person name="Arus P."/>
            <person name="Orellana A."/>
            <person name="Wells C."/>
            <person name="Main D."/>
            <person name="Vizzotto G."/>
            <person name="Silva H."/>
            <person name="Salamini F."/>
            <person name="Schmutz J."/>
            <person name="Morgante M."/>
            <person name="Rokhsar D.S."/>
        </authorList>
    </citation>
    <scope>NUCLEOTIDE SEQUENCE [LARGE SCALE GENOMIC DNA]</scope>
    <source>
        <strain evidence="3">cv. Nemared</strain>
    </source>
</reference>
<feature type="domain" description="Agenet" evidence="1">
    <location>
        <begin position="7"/>
        <end position="76"/>
    </location>
</feature>
<dbReference type="AlphaFoldDB" id="A0A251NYA3"/>
<dbReference type="InterPro" id="IPR008395">
    <property type="entry name" value="Agenet-like_dom"/>
</dbReference>
<dbReference type="Proteomes" id="UP000006882">
    <property type="component" value="Chromosome G6"/>
</dbReference>
<feature type="domain" description="Agenet" evidence="1">
    <location>
        <begin position="82"/>
        <end position="136"/>
    </location>
</feature>
<evidence type="ECO:0000313" key="2">
    <source>
        <dbReference type="EMBL" id="ONI04298.1"/>
    </source>
</evidence>
<protein>
    <recommendedName>
        <fullName evidence="1">Agenet domain-containing protein</fullName>
    </recommendedName>
</protein>
<dbReference type="PANTHER" id="PTHR31917">
    <property type="entry name" value="AGENET DOMAIN-CONTAINING PROTEIN-RELATED"/>
    <property type="match status" value="1"/>
</dbReference>
<accession>A0A251NYA3</accession>
<organism evidence="2 3">
    <name type="scientific">Prunus persica</name>
    <name type="common">Peach</name>
    <name type="synonym">Amygdalus persica</name>
    <dbReference type="NCBI Taxonomy" id="3760"/>
    <lineage>
        <taxon>Eukaryota</taxon>
        <taxon>Viridiplantae</taxon>
        <taxon>Streptophyta</taxon>
        <taxon>Embryophyta</taxon>
        <taxon>Tracheophyta</taxon>
        <taxon>Spermatophyta</taxon>
        <taxon>Magnoliopsida</taxon>
        <taxon>eudicotyledons</taxon>
        <taxon>Gunneridae</taxon>
        <taxon>Pentapetalae</taxon>
        <taxon>rosids</taxon>
        <taxon>fabids</taxon>
        <taxon>Rosales</taxon>
        <taxon>Rosaceae</taxon>
        <taxon>Amygdaloideae</taxon>
        <taxon>Amygdaleae</taxon>
        <taxon>Prunus</taxon>
    </lineage>
</organism>
<dbReference type="Gene3D" id="2.30.30.140">
    <property type="match status" value="1"/>
</dbReference>
<evidence type="ECO:0000313" key="3">
    <source>
        <dbReference type="Proteomes" id="UP000006882"/>
    </source>
</evidence>
<keyword evidence="3" id="KW-1185">Reference proteome</keyword>
<dbReference type="InterPro" id="IPR014002">
    <property type="entry name" value="Agenet_dom_plant"/>
</dbReference>
<dbReference type="Pfam" id="PF05641">
    <property type="entry name" value="Agenet"/>
    <property type="match status" value="1"/>
</dbReference>